<evidence type="ECO:0000256" key="1">
    <source>
        <dbReference type="SAM" id="MobiDB-lite"/>
    </source>
</evidence>
<proteinExistence type="predicted"/>
<comment type="caution">
    <text evidence="2">The sequence shown here is derived from an EMBL/GenBank/DDBJ whole genome shotgun (WGS) entry which is preliminary data.</text>
</comment>
<feature type="region of interest" description="Disordered" evidence="1">
    <location>
        <begin position="23"/>
        <end position="52"/>
    </location>
</feature>
<evidence type="ECO:0000313" key="2">
    <source>
        <dbReference type="EMBL" id="KAI8034621.1"/>
    </source>
</evidence>
<reference evidence="2" key="1">
    <citation type="journal article" date="2023" name="Genome Biol. Evol.">
        <title>Long-read-based Genome Assembly of Drosophila gunungcola Reveals Fewer Chemosensory Genes in Flower-breeding Species.</title>
        <authorList>
            <person name="Negi A."/>
            <person name="Liao B.Y."/>
            <person name="Yeh S.D."/>
        </authorList>
    </citation>
    <scope>NUCLEOTIDE SEQUENCE</scope>
    <source>
        <strain evidence="2">Sukarami</strain>
    </source>
</reference>
<evidence type="ECO:0000313" key="3">
    <source>
        <dbReference type="Proteomes" id="UP001059596"/>
    </source>
</evidence>
<sequence length="177" mass="19938">MGKKFCYSELQAATQTTQRIANGRSYGQISQDQLEKNPNAEMEDEGDGSMECPKKSTQMNVMLGNLAHGYLKLADQIQAQLCPPPSTPSPPPVDQVEEKREVGGEILQDTQAKEEISESSEENSEPCIGFVDLFWRSLHFERWTFPSLPWNFSPWNASEGKNRRLELSAAFDLTTHQ</sequence>
<keyword evidence="3" id="KW-1185">Reference proteome</keyword>
<accession>A0A9P9YCX6</accession>
<name>A0A9P9YCX6_9MUSC</name>
<dbReference type="EMBL" id="JAMKOV010000065">
    <property type="protein sequence ID" value="KAI8034621.1"/>
    <property type="molecule type" value="Genomic_DNA"/>
</dbReference>
<feature type="compositionally biased region" description="Polar residues" evidence="1">
    <location>
        <begin position="23"/>
        <end position="32"/>
    </location>
</feature>
<dbReference type="Proteomes" id="UP001059596">
    <property type="component" value="Unassembled WGS sequence"/>
</dbReference>
<gene>
    <name evidence="2" type="ORF">M5D96_012583</name>
</gene>
<dbReference type="AlphaFoldDB" id="A0A9P9YCX6"/>
<organism evidence="2 3">
    <name type="scientific">Drosophila gunungcola</name>
    <name type="common">fruit fly</name>
    <dbReference type="NCBI Taxonomy" id="103775"/>
    <lineage>
        <taxon>Eukaryota</taxon>
        <taxon>Metazoa</taxon>
        <taxon>Ecdysozoa</taxon>
        <taxon>Arthropoda</taxon>
        <taxon>Hexapoda</taxon>
        <taxon>Insecta</taxon>
        <taxon>Pterygota</taxon>
        <taxon>Neoptera</taxon>
        <taxon>Endopterygota</taxon>
        <taxon>Diptera</taxon>
        <taxon>Brachycera</taxon>
        <taxon>Muscomorpha</taxon>
        <taxon>Ephydroidea</taxon>
        <taxon>Drosophilidae</taxon>
        <taxon>Drosophila</taxon>
        <taxon>Sophophora</taxon>
    </lineage>
</organism>
<protein>
    <submittedName>
        <fullName evidence="2">Uncharacterized protein</fullName>
    </submittedName>
</protein>